<proteinExistence type="inferred from homology"/>
<evidence type="ECO:0000259" key="2">
    <source>
        <dbReference type="Pfam" id="PF01464"/>
    </source>
</evidence>
<evidence type="ECO:0000313" key="3">
    <source>
        <dbReference type="EMBL" id="NRF67264.1"/>
    </source>
</evidence>
<accession>A0ABX2EF71</accession>
<dbReference type="SUPFAM" id="SSF53955">
    <property type="entry name" value="Lysozyme-like"/>
    <property type="match status" value="1"/>
</dbReference>
<gene>
    <name evidence="3" type="ORF">HLB44_09740</name>
</gene>
<sequence>MFDRATTVALSLQDAPAQATLAMAALPPSRAPQAPLGRDGERIVALAPALVDAARAHQLDPLLLHAIAHIESRHNPQAVSPAGARGLMQVMPATAERFGVRNAERTLHDTQTNLRASAALLRTLQGRYGADLRLVLAAYNAGEGAVAKHGNDVPPYPETQAYVRDVSAIYRRLKDEFRVSAAGELVAKGY</sequence>
<dbReference type="PROSITE" id="PS00922">
    <property type="entry name" value="TRANSGLYCOSYLASE"/>
    <property type="match status" value="1"/>
</dbReference>
<keyword evidence="4" id="KW-1185">Reference proteome</keyword>
<dbReference type="InterPro" id="IPR000189">
    <property type="entry name" value="Transglyc_AS"/>
</dbReference>
<dbReference type="EMBL" id="JABRWJ010000003">
    <property type="protein sequence ID" value="NRF67264.1"/>
    <property type="molecule type" value="Genomic_DNA"/>
</dbReference>
<comment type="similarity">
    <text evidence="1">Belongs to the transglycosylase Slt family.</text>
</comment>
<evidence type="ECO:0000256" key="1">
    <source>
        <dbReference type="ARBA" id="ARBA00007734"/>
    </source>
</evidence>
<dbReference type="CDD" id="cd00254">
    <property type="entry name" value="LT-like"/>
    <property type="match status" value="1"/>
</dbReference>
<feature type="domain" description="Transglycosylase SLT" evidence="2">
    <location>
        <begin position="53"/>
        <end position="151"/>
    </location>
</feature>
<evidence type="ECO:0000313" key="4">
    <source>
        <dbReference type="Proteomes" id="UP000737171"/>
    </source>
</evidence>
<dbReference type="InterPro" id="IPR008258">
    <property type="entry name" value="Transglycosylase_SLT_dom_1"/>
</dbReference>
<reference evidence="3 4" key="1">
    <citation type="submission" date="2020-05" db="EMBL/GenBank/DDBJ databases">
        <title>Aquincola sp. isolate from soil.</title>
        <authorList>
            <person name="Han J."/>
            <person name="Kim D.-U."/>
        </authorList>
    </citation>
    <scope>NUCLEOTIDE SEQUENCE [LARGE SCALE GENOMIC DNA]</scope>
    <source>
        <strain evidence="3 4">S2</strain>
    </source>
</reference>
<organism evidence="3 4">
    <name type="scientific">Pseudaquabacterium terrae</name>
    <dbReference type="NCBI Taxonomy" id="2732868"/>
    <lineage>
        <taxon>Bacteria</taxon>
        <taxon>Pseudomonadati</taxon>
        <taxon>Pseudomonadota</taxon>
        <taxon>Betaproteobacteria</taxon>
        <taxon>Burkholderiales</taxon>
        <taxon>Sphaerotilaceae</taxon>
        <taxon>Pseudaquabacterium</taxon>
    </lineage>
</organism>
<name>A0ABX2EF71_9BURK</name>
<dbReference type="PANTHER" id="PTHR37423">
    <property type="entry name" value="SOLUBLE LYTIC MUREIN TRANSGLYCOSYLASE-RELATED"/>
    <property type="match status" value="1"/>
</dbReference>
<dbReference type="Pfam" id="PF01464">
    <property type="entry name" value="SLT"/>
    <property type="match status" value="1"/>
</dbReference>
<dbReference type="PANTHER" id="PTHR37423:SF2">
    <property type="entry name" value="MEMBRANE-BOUND LYTIC MUREIN TRANSGLYCOSYLASE C"/>
    <property type="match status" value="1"/>
</dbReference>
<dbReference type="Gene3D" id="1.10.530.10">
    <property type="match status" value="1"/>
</dbReference>
<dbReference type="Proteomes" id="UP000737171">
    <property type="component" value="Unassembled WGS sequence"/>
</dbReference>
<dbReference type="InterPro" id="IPR023346">
    <property type="entry name" value="Lysozyme-like_dom_sf"/>
</dbReference>
<comment type="caution">
    <text evidence="3">The sequence shown here is derived from an EMBL/GenBank/DDBJ whole genome shotgun (WGS) entry which is preliminary data.</text>
</comment>
<protein>
    <submittedName>
        <fullName evidence="3">Lytic transglycosylase domain-containing protein</fullName>
    </submittedName>
</protein>